<comment type="caution">
    <text evidence="10">The sequence shown here is derived from an EMBL/GenBank/DDBJ whole genome shotgun (WGS) entry which is preliminary data.</text>
</comment>
<evidence type="ECO:0000256" key="3">
    <source>
        <dbReference type="ARBA" id="ARBA00022598"/>
    </source>
</evidence>
<feature type="binding site" evidence="7">
    <location>
        <position position="93"/>
    </location>
    <ligand>
        <name>ATP</name>
        <dbReference type="ChEBI" id="CHEBI:30616"/>
    </ligand>
</feature>
<accession>A0A2T2XK04</accession>
<evidence type="ECO:0000256" key="2">
    <source>
        <dbReference type="ARBA" id="ARBA00022532"/>
    </source>
</evidence>
<dbReference type="SUPFAM" id="SSF52210">
    <property type="entry name" value="Succinyl-CoA synthetase domains"/>
    <property type="match status" value="1"/>
</dbReference>
<protein>
    <recommendedName>
        <fullName evidence="7">Succinate--CoA ligase [ADP-forming] subunit beta</fullName>
        <ecNumber evidence="7">6.2.1.5</ecNumber>
    </recommendedName>
    <alternativeName>
        <fullName evidence="7">Succinyl-CoA synthetase subunit beta</fullName>
        <shortName evidence="7">SCS-beta</shortName>
    </alternativeName>
</protein>
<comment type="similarity">
    <text evidence="1 7">Belongs to the succinate/malate CoA ligase beta subunit family.</text>
</comment>
<comment type="pathway">
    <text evidence="7">Carbohydrate metabolism; tricarboxylic acid cycle; succinate from succinyl-CoA (ligase route): step 1/1.</text>
</comment>
<evidence type="ECO:0000256" key="6">
    <source>
        <dbReference type="ARBA" id="ARBA00022842"/>
    </source>
</evidence>
<dbReference type="GO" id="GO:0004776">
    <property type="term" value="F:succinate-CoA ligase (GDP-forming) activity"/>
    <property type="evidence" value="ECO:0007669"/>
    <property type="project" value="RHEA"/>
</dbReference>
<dbReference type="Pfam" id="PF00549">
    <property type="entry name" value="Ligase_CoA"/>
    <property type="match status" value="1"/>
</dbReference>
<keyword evidence="3 7" id="KW-0436">Ligase</keyword>
<dbReference type="InterPro" id="IPR005811">
    <property type="entry name" value="SUCC_ACL_C"/>
</dbReference>
<dbReference type="Gene3D" id="3.30.1490.20">
    <property type="entry name" value="ATP-grasp fold, A domain"/>
    <property type="match status" value="1"/>
</dbReference>
<dbReference type="PANTHER" id="PTHR11815:SF10">
    <property type="entry name" value="SUCCINATE--COA LIGASE [GDP-FORMING] SUBUNIT BETA, MITOCHONDRIAL"/>
    <property type="match status" value="1"/>
</dbReference>
<dbReference type="PIRSF" id="PIRSF001554">
    <property type="entry name" value="SucCS_beta"/>
    <property type="match status" value="1"/>
</dbReference>
<comment type="catalytic activity">
    <reaction evidence="7">
        <text>succinate + ATP + CoA = succinyl-CoA + ADP + phosphate</text>
        <dbReference type="Rhea" id="RHEA:17661"/>
        <dbReference type="ChEBI" id="CHEBI:30031"/>
        <dbReference type="ChEBI" id="CHEBI:30616"/>
        <dbReference type="ChEBI" id="CHEBI:43474"/>
        <dbReference type="ChEBI" id="CHEBI:57287"/>
        <dbReference type="ChEBI" id="CHEBI:57292"/>
        <dbReference type="ChEBI" id="CHEBI:456216"/>
        <dbReference type="EC" id="6.2.1.5"/>
    </reaction>
</comment>
<sequence>MKQYEYLAKQTLASYGIPIPPGKVVDNPDQARKAVEEIGPAALKAQVLVGGRGKAGGIRFASTPSEAAQLAQQMIGMDLKGYTVERLYAEAKLDIDQELYISVTTDRNTKEPLVMASRAGGMEIEDVSDDQIVRRYVDPRVGVEPYFGREMASALGLDGTIFKEFADLVVKLYRIYQEKDAELVEINPLTVVHGHLVAADARLNIDDSALFRHPEIERIEEGSDLERKVHEIGLAYVELDGDIAVMANGAGMAMATLDAIQYFGGKPANFLDAGGGASVEPTAQALGVLVSMHPKVIFVNIFGGITRCDDVARAILQVKQTVGIPVPLVVRLVGTNEAEGVKLLADAGIAAYSEMAEAAEQAVKLAGEGR</sequence>
<dbReference type="AlphaFoldDB" id="A0A2T2XK04"/>
<feature type="binding site" evidence="7">
    <location>
        <position position="200"/>
    </location>
    <ligand>
        <name>Mg(2+)</name>
        <dbReference type="ChEBI" id="CHEBI:18420"/>
    </ligand>
</feature>
<evidence type="ECO:0000256" key="7">
    <source>
        <dbReference type="HAMAP-Rule" id="MF_00558"/>
    </source>
</evidence>
<dbReference type="NCBIfam" id="TIGR01016">
    <property type="entry name" value="sucCoAbeta"/>
    <property type="match status" value="1"/>
</dbReference>
<keyword evidence="2 7" id="KW-0816">Tricarboxylic acid cycle</keyword>
<comment type="cofactor">
    <cofactor evidence="7">
        <name>Mg(2+)</name>
        <dbReference type="ChEBI" id="CHEBI:18420"/>
    </cofactor>
    <text evidence="7">Binds 1 Mg(2+) ion per subunit.</text>
</comment>
<dbReference type="FunFam" id="3.30.470.20:FF:000002">
    <property type="entry name" value="Succinate--CoA ligase [ADP-forming] subunit beta"/>
    <property type="match status" value="1"/>
</dbReference>
<evidence type="ECO:0000256" key="1">
    <source>
        <dbReference type="ARBA" id="ARBA00009182"/>
    </source>
</evidence>
<comment type="function">
    <text evidence="7">Succinyl-CoA synthetase functions in the citric acid cycle (TCA), coupling the hydrolysis of succinyl-CoA to the synthesis of either ATP or GTP and thus represents the only step of substrate-level phosphorylation in the TCA. The beta subunit provides nucleotide specificity of the enzyme and binds the substrate succinate, while the binding sites for coenzyme A and phosphate are found in the alpha subunit.</text>
</comment>
<feature type="binding site" evidence="7">
    <location>
        <position position="248"/>
    </location>
    <ligand>
        <name>substrate</name>
        <note>ligand shared with subunit alpha</note>
    </ligand>
</feature>
<evidence type="ECO:0000259" key="9">
    <source>
        <dbReference type="PROSITE" id="PS50975"/>
    </source>
</evidence>
<dbReference type="Proteomes" id="UP000242972">
    <property type="component" value="Unassembled WGS sequence"/>
</dbReference>
<dbReference type="Gene3D" id="3.40.50.261">
    <property type="entry name" value="Succinyl-CoA synthetase domains"/>
    <property type="match status" value="1"/>
</dbReference>
<dbReference type="GO" id="GO:0004775">
    <property type="term" value="F:succinate-CoA ligase (ADP-forming) activity"/>
    <property type="evidence" value="ECO:0007669"/>
    <property type="project" value="UniProtKB-UniRule"/>
</dbReference>
<keyword evidence="5 7" id="KW-0547">Nucleotide-binding</keyword>
<dbReference type="PANTHER" id="PTHR11815">
    <property type="entry name" value="SUCCINYL-COA SYNTHETASE BETA CHAIN"/>
    <property type="match status" value="1"/>
</dbReference>
<dbReference type="GO" id="GO:0005524">
    <property type="term" value="F:ATP binding"/>
    <property type="evidence" value="ECO:0007669"/>
    <property type="project" value="UniProtKB-UniRule"/>
</dbReference>
<dbReference type="InterPro" id="IPR011761">
    <property type="entry name" value="ATP-grasp"/>
</dbReference>
<dbReference type="PROSITE" id="PS50975">
    <property type="entry name" value="ATP_GRASP"/>
    <property type="match status" value="1"/>
</dbReference>
<feature type="domain" description="ATP-grasp" evidence="9">
    <location>
        <begin position="9"/>
        <end position="234"/>
    </location>
</feature>
<dbReference type="Gene3D" id="3.30.470.20">
    <property type="entry name" value="ATP-grasp fold, B domain"/>
    <property type="match status" value="1"/>
</dbReference>
<evidence type="ECO:0000256" key="4">
    <source>
        <dbReference type="ARBA" id="ARBA00022723"/>
    </source>
</evidence>
<feature type="binding site" evidence="7">
    <location>
        <begin position="304"/>
        <end position="306"/>
    </location>
    <ligand>
        <name>substrate</name>
        <note>ligand shared with subunit alpha</note>
    </ligand>
</feature>
<gene>
    <name evidence="7" type="primary">sucC</name>
    <name evidence="10" type="ORF">C7B46_03665</name>
</gene>
<dbReference type="NCBIfam" id="NF001913">
    <property type="entry name" value="PRK00696.1"/>
    <property type="match status" value="1"/>
</dbReference>
<dbReference type="EMBL" id="PXYW01000006">
    <property type="protein sequence ID" value="PSR34817.1"/>
    <property type="molecule type" value="Genomic_DNA"/>
</dbReference>
<keyword evidence="6 7" id="KW-0460">Magnesium</keyword>
<feature type="binding site" evidence="7">
    <location>
        <position position="44"/>
    </location>
    <ligand>
        <name>ATP</name>
        <dbReference type="ChEBI" id="CHEBI:30616"/>
    </ligand>
</feature>
<evidence type="ECO:0000313" key="10">
    <source>
        <dbReference type="EMBL" id="PSR34817.1"/>
    </source>
</evidence>
<dbReference type="InterPro" id="IPR005809">
    <property type="entry name" value="Succ_CoA_ligase-like_bsu"/>
</dbReference>
<keyword evidence="7 8" id="KW-0067">ATP-binding</keyword>
<dbReference type="UniPathway" id="UPA00223">
    <property type="reaction ID" value="UER00999"/>
</dbReference>
<feature type="binding site" evidence="7">
    <location>
        <begin position="51"/>
        <end position="53"/>
    </location>
    <ligand>
        <name>ATP</name>
        <dbReference type="ChEBI" id="CHEBI:30616"/>
    </ligand>
</feature>
<dbReference type="InterPro" id="IPR013815">
    <property type="entry name" value="ATP_grasp_subdomain_1"/>
</dbReference>
<dbReference type="InterPro" id="IPR016102">
    <property type="entry name" value="Succinyl-CoA_synth-like"/>
</dbReference>
<reference evidence="10 11" key="1">
    <citation type="journal article" date="2014" name="BMC Genomics">
        <title>Comparison of environmental and isolate Sulfobacillus genomes reveals diverse carbon, sulfur, nitrogen, and hydrogen metabolisms.</title>
        <authorList>
            <person name="Justice N.B."/>
            <person name="Norman A."/>
            <person name="Brown C.T."/>
            <person name="Singh A."/>
            <person name="Thomas B.C."/>
            <person name="Banfield J.F."/>
        </authorList>
    </citation>
    <scope>NUCLEOTIDE SEQUENCE [LARGE SCALE GENOMIC DNA]</scope>
    <source>
        <strain evidence="10">AMDSBA4</strain>
    </source>
</reference>
<evidence type="ECO:0000256" key="5">
    <source>
        <dbReference type="ARBA" id="ARBA00022741"/>
    </source>
</evidence>
<name>A0A2T2XK04_9FIRM</name>
<evidence type="ECO:0000313" key="11">
    <source>
        <dbReference type="Proteomes" id="UP000242972"/>
    </source>
</evidence>
<dbReference type="GO" id="GO:0042709">
    <property type="term" value="C:succinate-CoA ligase complex"/>
    <property type="evidence" value="ECO:0007669"/>
    <property type="project" value="TreeGrafter"/>
</dbReference>
<organism evidence="10 11">
    <name type="scientific">Sulfobacillus benefaciens</name>
    <dbReference type="NCBI Taxonomy" id="453960"/>
    <lineage>
        <taxon>Bacteria</taxon>
        <taxon>Bacillati</taxon>
        <taxon>Bacillota</taxon>
        <taxon>Clostridia</taxon>
        <taxon>Eubacteriales</taxon>
        <taxon>Clostridiales Family XVII. Incertae Sedis</taxon>
        <taxon>Sulfobacillus</taxon>
    </lineage>
</organism>
<dbReference type="GO" id="GO:0006104">
    <property type="term" value="P:succinyl-CoA metabolic process"/>
    <property type="evidence" value="ECO:0007669"/>
    <property type="project" value="TreeGrafter"/>
</dbReference>
<proteinExistence type="inferred from homology"/>
<evidence type="ECO:0000256" key="8">
    <source>
        <dbReference type="PROSITE-ProRule" id="PRU00409"/>
    </source>
</evidence>
<comment type="subunit">
    <text evidence="7">Heterotetramer of two alpha and two beta subunits.</text>
</comment>
<dbReference type="EC" id="6.2.1.5" evidence="7"/>
<dbReference type="SUPFAM" id="SSF56059">
    <property type="entry name" value="Glutathione synthetase ATP-binding domain-like"/>
    <property type="match status" value="1"/>
</dbReference>
<dbReference type="PROSITE" id="PS01217">
    <property type="entry name" value="SUCCINYL_COA_LIG_3"/>
    <property type="match status" value="1"/>
</dbReference>
<dbReference type="Pfam" id="PF08442">
    <property type="entry name" value="ATP-grasp_2"/>
    <property type="match status" value="1"/>
</dbReference>
<feature type="binding site" evidence="7">
    <location>
        <position position="90"/>
    </location>
    <ligand>
        <name>ATP</name>
        <dbReference type="ChEBI" id="CHEBI:30616"/>
    </ligand>
</feature>
<feature type="binding site" evidence="7">
    <location>
        <position position="187"/>
    </location>
    <ligand>
        <name>Mg(2+)</name>
        <dbReference type="ChEBI" id="CHEBI:18420"/>
    </ligand>
</feature>
<keyword evidence="4 7" id="KW-0479">Metal-binding</keyword>
<dbReference type="HAMAP" id="MF_00558">
    <property type="entry name" value="Succ_CoA_beta"/>
    <property type="match status" value="1"/>
</dbReference>
<comment type="catalytic activity">
    <reaction evidence="7">
        <text>GTP + succinate + CoA = succinyl-CoA + GDP + phosphate</text>
        <dbReference type="Rhea" id="RHEA:22120"/>
        <dbReference type="ChEBI" id="CHEBI:30031"/>
        <dbReference type="ChEBI" id="CHEBI:37565"/>
        <dbReference type="ChEBI" id="CHEBI:43474"/>
        <dbReference type="ChEBI" id="CHEBI:57287"/>
        <dbReference type="ChEBI" id="CHEBI:57292"/>
        <dbReference type="ChEBI" id="CHEBI:58189"/>
    </reaction>
</comment>
<feature type="binding site" evidence="7">
    <location>
        <position position="98"/>
    </location>
    <ligand>
        <name>ATP</name>
        <dbReference type="ChEBI" id="CHEBI:30616"/>
    </ligand>
</feature>
<dbReference type="InterPro" id="IPR017866">
    <property type="entry name" value="Succ-CoA_synthase_bsu_CS"/>
</dbReference>
<dbReference type="GO" id="GO:0006099">
    <property type="term" value="P:tricarboxylic acid cycle"/>
    <property type="evidence" value="ECO:0007669"/>
    <property type="project" value="UniProtKB-UniRule"/>
</dbReference>
<dbReference type="GO" id="GO:0000287">
    <property type="term" value="F:magnesium ion binding"/>
    <property type="evidence" value="ECO:0007669"/>
    <property type="project" value="UniProtKB-UniRule"/>
</dbReference>
<dbReference type="InterPro" id="IPR013650">
    <property type="entry name" value="ATP-grasp_succ-CoA_synth-type"/>
</dbReference>